<proteinExistence type="predicted"/>
<dbReference type="PANTHER" id="PTHR43327:SF8">
    <property type="entry name" value="BAND 7 DOMAIN-CONTAINING PROTEIN"/>
    <property type="match status" value="1"/>
</dbReference>
<dbReference type="Pfam" id="PF01145">
    <property type="entry name" value="Band_7"/>
    <property type="match status" value="1"/>
</dbReference>
<dbReference type="PANTHER" id="PTHR43327">
    <property type="entry name" value="STOMATIN-LIKE PROTEIN 2, MITOCHONDRIAL"/>
    <property type="match status" value="1"/>
</dbReference>
<protein>
    <recommendedName>
        <fullName evidence="2">Band 7 domain-containing protein</fullName>
    </recommendedName>
</protein>
<dbReference type="OMA" id="MIHREEM"/>
<evidence type="ECO:0000313" key="4">
    <source>
        <dbReference type="Proteomes" id="UP000039865"/>
    </source>
</evidence>
<dbReference type="Gene3D" id="3.30.479.30">
    <property type="entry name" value="Band 7 domain"/>
    <property type="match status" value="1"/>
</dbReference>
<dbReference type="InterPro" id="IPR050710">
    <property type="entry name" value="Band7/mec-2_domain"/>
</dbReference>
<reference evidence="3 4" key="1">
    <citation type="submission" date="2014-06" db="EMBL/GenBank/DDBJ databases">
        <authorList>
            <person name="Swart Estienne"/>
        </authorList>
    </citation>
    <scope>NUCLEOTIDE SEQUENCE [LARGE SCALE GENOMIC DNA]</scope>
    <source>
        <strain evidence="3 4">130c</strain>
    </source>
</reference>
<dbReference type="InterPro" id="IPR036013">
    <property type="entry name" value="Band_7/SPFH_dom_sf"/>
</dbReference>
<sequence>MSNQNFQYMYQNRTGVPPVAQNQANSQQFSYLNSAGQTQQKQAQISVASTANNKPTNAENNEKDEVQGILRDRTHLIELHTNDPDEGPRLISDFNPKGIPIIVYVDPPSCCYFKLNVPHGIESLEQKWGRHAGTMIPGYFCCYCSYKRIAAMITRNAIQFNAPIINCPTRDNVRVTVDVSIEFHIGMDETREKDCEQFLYYLGATQLEVLLISETEENIRNFVRSVKVESVRELKSEVAHQMVEELNMRFNKYGVYVTSCSIFNVIIPKDLRIALQQATTYDVFLQNQVKIQENLRIKLMNEENKTLLTLKRENQKKMLQLNHDFLMQEIYLQKFKVVCETEQQQQIIKAKQNQDLKIIQAQAQKEHAEQRGKKLSEQLVAEAKAYAEAKIIEVNSRKINMIQSAQTRLQYAKLRSNGLMLEGDAEGSQTQNLQNKRQHEERMASVNNFVQLVKENSIIIGGKTGEEFLNYFKETQDLINQN</sequence>
<dbReference type="OrthoDB" id="68676at2759"/>
<evidence type="ECO:0000256" key="1">
    <source>
        <dbReference type="SAM" id="Coils"/>
    </source>
</evidence>
<dbReference type="InterPro" id="IPR001107">
    <property type="entry name" value="Band_7"/>
</dbReference>
<dbReference type="Proteomes" id="UP000039865">
    <property type="component" value="Unassembled WGS sequence"/>
</dbReference>
<accession>A0A078A4J5</accession>
<name>A0A078A4J5_STYLE</name>
<dbReference type="EMBL" id="CCKQ01005566">
    <property type="protein sequence ID" value="CDW76814.1"/>
    <property type="molecule type" value="Genomic_DNA"/>
</dbReference>
<keyword evidence="1" id="KW-0175">Coiled coil</keyword>
<dbReference type="InParanoid" id="A0A078A4J5"/>
<evidence type="ECO:0000259" key="2">
    <source>
        <dbReference type="Pfam" id="PF01145"/>
    </source>
</evidence>
<gene>
    <name evidence="3" type="primary">Contig5710.g6107</name>
    <name evidence="3" type="ORF">STYLEM_5777</name>
</gene>
<dbReference type="SUPFAM" id="SSF117892">
    <property type="entry name" value="Band 7/SPFH domain"/>
    <property type="match status" value="1"/>
</dbReference>
<keyword evidence="4" id="KW-1185">Reference proteome</keyword>
<organism evidence="3 4">
    <name type="scientific">Stylonychia lemnae</name>
    <name type="common">Ciliate</name>
    <dbReference type="NCBI Taxonomy" id="5949"/>
    <lineage>
        <taxon>Eukaryota</taxon>
        <taxon>Sar</taxon>
        <taxon>Alveolata</taxon>
        <taxon>Ciliophora</taxon>
        <taxon>Intramacronucleata</taxon>
        <taxon>Spirotrichea</taxon>
        <taxon>Stichotrichia</taxon>
        <taxon>Sporadotrichida</taxon>
        <taxon>Oxytrichidae</taxon>
        <taxon>Stylonychinae</taxon>
        <taxon>Stylonychia</taxon>
    </lineage>
</organism>
<evidence type="ECO:0000313" key="3">
    <source>
        <dbReference type="EMBL" id="CDW76814.1"/>
    </source>
</evidence>
<feature type="domain" description="Band 7" evidence="2">
    <location>
        <begin position="155"/>
        <end position="282"/>
    </location>
</feature>
<feature type="coiled-coil region" evidence="1">
    <location>
        <begin position="351"/>
        <end position="378"/>
    </location>
</feature>
<dbReference type="AlphaFoldDB" id="A0A078A4J5"/>